<dbReference type="Pfam" id="PF12705">
    <property type="entry name" value="PDDEXK_1"/>
    <property type="match status" value="1"/>
</dbReference>
<evidence type="ECO:0000256" key="6">
    <source>
        <dbReference type="ARBA" id="ARBA00022839"/>
    </source>
</evidence>
<feature type="domain" description="PD-(D/E)XK endonuclease-like" evidence="11">
    <location>
        <begin position="727"/>
        <end position="1060"/>
    </location>
</feature>
<keyword evidence="9" id="KW-0234">DNA repair</keyword>
<evidence type="ECO:0000256" key="3">
    <source>
        <dbReference type="ARBA" id="ARBA00022763"/>
    </source>
</evidence>
<evidence type="ECO:0000313" key="13">
    <source>
        <dbReference type="EMBL" id="SEW34563.1"/>
    </source>
</evidence>
<dbReference type="RefSeq" id="WP_092455118.1">
    <property type="nucleotide sequence ID" value="NZ_FOJI01000011.1"/>
</dbReference>
<dbReference type="GO" id="GO:0004527">
    <property type="term" value="F:exonuclease activity"/>
    <property type="evidence" value="ECO:0007669"/>
    <property type="project" value="UniProtKB-KW"/>
</dbReference>
<dbReference type="InterPro" id="IPR049035">
    <property type="entry name" value="ADDB_N"/>
</dbReference>
<evidence type="ECO:0000259" key="12">
    <source>
        <dbReference type="Pfam" id="PF21445"/>
    </source>
</evidence>
<evidence type="ECO:0000256" key="1">
    <source>
        <dbReference type="ARBA" id="ARBA00022722"/>
    </source>
</evidence>
<name>A0A1I0R2R1_9FIRM</name>
<dbReference type="Pfam" id="PF21445">
    <property type="entry name" value="ADDB_N"/>
    <property type="match status" value="1"/>
</dbReference>
<feature type="domain" description="ATP-dependent helicase/deoxyribonuclease subunit B N-terminal" evidence="12">
    <location>
        <begin position="5"/>
        <end position="292"/>
    </location>
</feature>
<feature type="compositionally biased region" description="Low complexity" evidence="10">
    <location>
        <begin position="1093"/>
        <end position="1125"/>
    </location>
</feature>
<evidence type="ECO:0000256" key="10">
    <source>
        <dbReference type="SAM" id="MobiDB-lite"/>
    </source>
</evidence>
<evidence type="ECO:0000256" key="4">
    <source>
        <dbReference type="ARBA" id="ARBA00022801"/>
    </source>
</evidence>
<keyword evidence="5 13" id="KW-0347">Helicase</keyword>
<gene>
    <name evidence="13" type="ORF">SAMN05421659_11183</name>
</gene>
<sequence length="1135" mass="128923">MSLQLILGGSGSGKSYNLYSRMIQDSIENPQDNFLVIVPEQYTMETQKKLVSMHPRRGIMNIDIVSFQRLAFRVFSEIGGGDAKVLDDTGKNLIVRKVLESNKKDLKIFANNINKIGFVSEMKSIISELLQYAITPEQVKELTKGISDNPLLNGKLSDVQLIYSAFKKYIDEKYITAEEILDLLCGVIEDSQMIKNSVIAIDGFTGFTPIQYKLLGILLKNAKKVCITVTIDGNEKINVHNGMQNIFFLSKETIAKLIEISENQQVKIENHIILNDSDCYRLKNSPDLSFLEKNLFRFNSKRYDKVPESLLIFEGTNPKEEISFIAGEIMRITAENGYRYRDIAVVTADMETYGDIAANIFSQNNISSFIDNKRSIMGNPFVEFLRSALETIEKGYSYDGVFRYLKTGFTDIDTEEIDELENYCLAMGIRGAKKWREKWVRNFRNSRGEKADLEKINLIRKRVVASLQALNEKLKDKEAHVSAYVLALYEFVVSMNIQSKLNVYCDIFEKSGDKSRSGEFKQIYKKVMDLLDKMVELLGEENMPIKEFAQILDAGFEDIKIGLIPPSADSVVVGDIERTRLENIKVLFFVGVNDGVVPKKSENHGILSEFDRESLEEQKVKLAPSAREKAFIQKFYLYLNMTKPSQKLYISYSKNDMNGKGIRPSYLVHTIKKMFPFVRMIDSKGANASFRYVSIPKSELVWSEENCIQSLSEATALSLYGKDIYGSVTRIENFAACQYAHFLNYGLSLVEREEYQLAVRDVGTILHSVLEKISTTLKVNHSNFAKLTENERKKLVTDCVAEVTNDYGNTIMQDSKRNEYIVNRLTDIADRTVWALGKQLEHGEFEPEAFEVPFELEAEDLPNNARMILHGKIDRIDICEDEDNVYVKVVDYKSGHSDFELLKTYHGLKLQLMAYMKAAVELEAKSHIGKNIIPAGVLYYNIDDPIVEKENEDQESTQTRILEQLCTKGLINSDKNVVKKFDNILETGKSKVIPVKYSKDGEIASTRNTISSQQFRVLDGFVYEKMKEMSTDIVKGDISINPYKDKKSCSCTYCGYNAVCGFYEDLPGMEYRKLKQFDDETLWTRIYDKDKNSNGVNSNGVNSNGVNSNGVNSNDVNSNDINGNGKNSNTLKGKD</sequence>
<keyword evidence="6" id="KW-0269">Exonuclease</keyword>
<evidence type="ECO:0000256" key="8">
    <source>
        <dbReference type="ARBA" id="ARBA00023125"/>
    </source>
</evidence>
<dbReference type="GO" id="GO:0003677">
    <property type="term" value="F:DNA binding"/>
    <property type="evidence" value="ECO:0007669"/>
    <property type="project" value="UniProtKB-KW"/>
</dbReference>
<dbReference type="InterPro" id="IPR038726">
    <property type="entry name" value="PDDEXK_AddAB-type"/>
</dbReference>
<dbReference type="PANTHER" id="PTHR30591">
    <property type="entry name" value="RECBCD ENZYME SUBUNIT RECC"/>
    <property type="match status" value="1"/>
</dbReference>
<dbReference type="Gene3D" id="3.90.320.10">
    <property type="match status" value="1"/>
</dbReference>
<dbReference type="GO" id="GO:0004386">
    <property type="term" value="F:helicase activity"/>
    <property type="evidence" value="ECO:0007669"/>
    <property type="project" value="UniProtKB-KW"/>
</dbReference>
<dbReference type="OrthoDB" id="9758506at2"/>
<keyword evidence="1" id="KW-0540">Nuclease</keyword>
<evidence type="ECO:0000313" key="14">
    <source>
        <dbReference type="Proteomes" id="UP000199701"/>
    </source>
</evidence>
<dbReference type="EMBL" id="FOJI01000011">
    <property type="protein sequence ID" value="SEW34563.1"/>
    <property type="molecule type" value="Genomic_DNA"/>
</dbReference>
<dbReference type="AlphaFoldDB" id="A0A1I0R2R1"/>
<dbReference type="Proteomes" id="UP000199701">
    <property type="component" value="Unassembled WGS sequence"/>
</dbReference>
<feature type="compositionally biased region" description="Polar residues" evidence="10">
    <location>
        <begin position="1126"/>
        <end position="1135"/>
    </location>
</feature>
<dbReference type="SUPFAM" id="SSF52540">
    <property type="entry name" value="P-loop containing nucleoside triphosphate hydrolases"/>
    <property type="match status" value="2"/>
</dbReference>
<organism evidence="13 14">
    <name type="scientific">[Clostridium] fimetarium</name>
    <dbReference type="NCBI Taxonomy" id="99656"/>
    <lineage>
        <taxon>Bacteria</taxon>
        <taxon>Bacillati</taxon>
        <taxon>Bacillota</taxon>
        <taxon>Clostridia</taxon>
        <taxon>Lachnospirales</taxon>
        <taxon>Lachnospiraceae</taxon>
    </lineage>
</organism>
<dbReference type="Gene3D" id="3.40.50.300">
    <property type="entry name" value="P-loop containing nucleotide triphosphate hydrolases"/>
    <property type="match status" value="3"/>
</dbReference>
<dbReference type="GO" id="GO:0006281">
    <property type="term" value="P:DNA repair"/>
    <property type="evidence" value="ECO:0007669"/>
    <property type="project" value="UniProtKB-KW"/>
</dbReference>
<proteinExistence type="predicted"/>
<evidence type="ECO:0000256" key="7">
    <source>
        <dbReference type="ARBA" id="ARBA00022840"/>
    </source>
</evidence>
<dbReference type="InterPro" id="IPR027417">
    <property type="entry name" value="P-loop_NTPase"/>
</dbReference>
<evidence type="ECO:0000256" key="9">
    <source>
        <dbReference type="ARBA" id="ARBA00023204"/>
    </source>
</evidence>
<evidence type="ECO:0000259" key="11">
    <source>
        <dbReference type="Pfam" id="PF12705"/>
    </source>
</evidence>
<evidence type="ECO:0000256" key="5">
    <source>
        <dbReference type="ARBA" id="ARBA00022806"/>
    </source>
</evidence>
<keyword evidence="3" id="KW-0227">DNA damage</keyword>
<dbReference type="PANTHER" id="PTHR30591:SF1">
    <property type="entry name" value="RECBCD ENZYME SUBUNIT RECC"/>
    <property type="match status" value="1"/>
</dbReference>
<keyword evidence="2" id="KW-0547">Nucleotide-binding</keyword>
<dbReference type="SUPFAM" id="SSF52980">
    <property type="entry name" value="Restriction endonuclease-like"/>
    <property type="match status" value="1"/>
</dbReference>
<evidence type="ECO:0000256" key="2">
    <source>
        <dbReference type="ARBA" id="ARBA00022741"/>
    </source>
</evidence>
<feature type="region of interest" description="Disordered" evidence="10">
    <location>
        <begin position="1093"/>
        <end position="1135"/>
    </location>
</feature>
<accession>A0A1I0R2R1</accession>
<dbReference type="InterPro" id="IPR011604">
    <property type="entry name" value="PDDEXK-like_dom_sf"/>
</dbReference>
<dbReference type="GO" id="GO:0006310">
    <property type="term" value="P:DNA recombination"/>
    <property type="evidence" value="ECO:0007669"/>
    <property type="project" value="TreeGrafter"/>
</dbReference>
<keyword evidence="8" id="KW-0238">DNA-binding</keyword>
<keyword evidence="4" id="KW-0378">Hydrolase</keyword>
<dbReference type="InterPro" id="IPR011335">
    <property type="entry name" value="Restrct_endonuc-II-like"/>
</dbReference>
<keyword evidence="14" id="KW-1185">Reference proteome</keyword>
<dbReference type="STRING" id="99656.SAMN05421659_11183"/>
<reference evidence="13 14" key="1">
    <citation type="submission" date="2016-10" db="EMBL/GenBank/DDBJ databases">
        <authorList>
            <person name="de Groot N.N."/>
        </authorList>
    </citation>
    <scope>NUCLEOTIDE SEQUENCE [LARGE SCALE GENOMIC DNA]</scope>
    <source>
        <strain evidence="13 14">DSM 9179</strain>
    </source>
</reference>
<protein>
    <submittedName>
        <fullName evidence="13">ATP-dependent helicase/nuclease subunit B</fullName>
    </submittedName>
</protein>
<dbReference type="GO" id="GO:0005524">
    <property type="term" value="F:ATP binding"/>
    <property type="evidence" value="ECO:0007669"/>
    <property type="project" value="UniProtKB-KW"/>
</dbReference>
<keyword evidence="7" id="KW-0067">ATP-binding</keyword>